<protein>
    <submittedName>
        <fullName evidence="1">Uncharacterized protein</fullName>
    </submittedName>
</protein>
<dbReference type="EMBL" id="PGGW01000069">
    <property type="protein sequence ID" value="PJE94351.1"/>
    <property type="molecule type" value="Genomic_DNA"/>
</dbReference>
<sequence length="136" mass="15414">MSVYQVSCPARVHYLDSEIDELQDVPDGGFQVARSLWCLLEAGHTGLHHTFTQGLRATDELPARNLWTRWPDGDEYGPRRETLILPPCTEKFLAGTIEEESCGLPDGHVGRHGFEFGPPLTEADVLPEWLFRMFFD</sequence>
<name>A0A2M8LQW8_9ACTN</name>
<reference evidence="1 2" key="1">
    <citation type="submission" date="2017-11" db="EMBL/GenBank/DDBJ databases">
        <title>Streptomyces carmine sp. nov., a novel actinomycete isolated from Sophora alopecuroides in Xinjiang, China.</title>
        <authorList>
            <person name="Wang Y."/>
            <person name="Luo X."/>
            <person name="Wan C."/>
            <person name="Zhang L."/>
        </authorList>
    </citation>
    <scope>NUCLEOTIDE SEQUENCE [LARGE SCALE GENOMIC DNA]</scope>
    <source>
        <strain evidence="1 2">TRM SA0054</strain>
    </source>
</reference>
<dbReference type="Proteomes" id="UP000230407">
    <property type="component" value="Unassembled WGS sequence"/>
</dbReference>
<dbReference type="AlphaFoldDB" id="A0A2M8LQW8"/>
<comment type="caution">
    <text evidence="1">The sequence shown here is derived from an EMBL/GenBank/DDBJ whole genome shotgun (WGS) entry which is preliminary data.</text>
</comment>
<accession>A0A2M8LQW8</accession>
<dbReference type="RefSeq" id="WP_100204960.1">
    <property type="nucleotide sequence ID" value="NZ_PGGW01000069.1"/>
</dbReference>
<evidence type="ECO:0000313" key="2">
    <source>
        <dbReference type="Proteomes" id="UP000230407"/>
    </source>
</evidence>
<proteinExistence type="predicted"/>
<organism evidence="1 2">
    <name type="scientific">Streptomyces carminius</name>
    <dbReference type="NCBI Taxonomy" id="2665496"/>
    <lineage>
        <taxon>Bacteria</taxon>
        <taxon>Bacillati</taxon>
        <taxon>Actinomycetota</taxon>
        <taxon>Actinomycetes</taxon>
        <taxon>Kitasatosporales</taxon>
        <taxon>Streptomycetaceae</taxon>
        <taxon>Streptomyces</taxon>
    </lineage>
</organism>
<evidence type="ECO:0000313" key="1">
    <source>
        <dbReference type="EMBL" id="PJE94351.1"/>
    </source>
</evidence>
<gene>
    <name evidence="1" type="ORF">CUT44_29325</name>
</gene>
<keyword evidence="2" id="KW-1185">Reference proteome</keyword>